<name>A0A0C3G912_PILCF</name>
<reference evidence="2" key="2">
    <citation type="submission" date="2015-01" db="EMBL/GenBank/DDBJ databases">
        <title>Evolutionary Origins and Diversification of the Mycorrhizal Mutualists.</title>
        <authorList>
            <consortium name="DOE Joint Genome Institute"/>
            <consortium name="Mycorrhizal Genomics Consortium"/>
            <person name="Kohler A."/>
            <person name="Kuo A."/>
            <person name="Nagy L.G."/>
            <person name="Floudas D."/>
            <person name="Copeland A."/>
            <person name="Barry K.W."/>
            <person name="Cichocki N."/>
            <person name="Veneault-Fourrey C."/>
            <person name="LaButti K."/>
            <person name="Lindquist E.A."/>
            <person name="Lipzen A."/>
            <person name="Lundell T."/>
            <person name="Morin E."/>
            <person name="Murat C."/>
            <person name="Riley R."/>
            <person name="Ohm R."/>
            <person name="Sun H."/>
            <person name="Tunlid A."/>
            <person name="Henrissat B."/>
            <person name="Grigoriev I.V."/>
            <person name="Hibbett D.S."/>
            <person name="Martin F."/>
        </authorList>
    </citation>
    <scope>NUCLEOTIDE SEQUENCE [LARGE SCALE GENOMIC DNA]</scope>
    <source>
        <strain evidence="2">F 1598</strain>
    </source>
</reference>
<reference evidence="1 2" key="1">
    <citation type="submission" date="2014-04" db="EMBL/GenBank/DDBJ databases">
        <authorList>
            <consortium name="DOE Joint Genome Institute"/>
            <person name="Kuo A."/>
            <person name="Tarkka M."/>
            <person name="Buscot F."/>
            <person name="Kohler A."/>
            <person name="Nagy L.G."/>
            <person name="Floudas D."/>
            <person name="Copeland A."/>
            <person name="Barry K.W."/>
            <person name="Cichocki N."/>
            <person name="Veneault-Fourrey C."/>
            <person name="LaButti K."/>
            <person name="Lindquist E.A."/>
            <person name="Lipzen A."/>
            <person name="Lundell T."/>
            <person name="Morin E."/>
            <person name="Murat C."/>
            <person name="Sun H."/>
            <person name="Tunlid A."/>
            <person name="Henrissat B."/>
            <person name="Grigoriev I.V."/>
            <person name="Hibbett D.S."/>
            <person name="Martin F."/>
            <person name="Nordberg H.P."/>
            <person name="Cantor M.N."/>
            <person name="Hua S.X."/>
        </authorList>
    </citation>
    <scope>NUCLEOTIDE SEQUENCE [LARGE SCALE GENOMIC DNA]</scope>
    <source>
        <strain evidence="1 2">F 1598</strain>
    </source>
</reference>
<gene>
    <name evidence="1" type="ORF">PILCRDRAFT_251537</name>
</gene>
<evidence type="ECO:0000313" key="2">
    <source>
        <dbReference type="Proteomes" id="UP000054166"/>
    </source>
</evidence>
<dbReference type="EMBL" id="KN832977">
    <property type="protein sequence ID" value="KIM88244.1"/>
    <property type="molecule type" value="Genomic_DNA"/>
</dbReference>
<dbReference type="Proteomes" id="UP000054166">
    <property type="component" value="Unassembled WGS sequence"/>
</dbReference>
<protein>
    <submittedName>
        <fullName evidence="1">Uncharacterized protein</fullName>
    </submittedName>
</protein>
<sequence length="71" mass="7867">MPLPNSVYSRECCGKALSADLHLVVRPRSRLRHNRENSQAPLPSGIQQGTLATARRPVLMKTIARETMITA</sequence>
<organism evidence="1 2">
    <name type="scientific">Piloderma croceum (strain F 1598)</name>
    <dbReference type="NCBI Taxonomy" id="765440"/>
    <lineage>
        <taxon>Eukaryota</taxon>
        <taxon>Fungi</taxon>
        <taxon>Dikarya</taxon>
        <taxon>Basidiomycota</taxon>
        <taxon>Agaricomycotina</taxon>
        <taxon>Agaricomycetes</taxon>
        <taxon>Agaricomycetidae</taxon>
        <taxon>Atheliales</taxon>
        <taxon>Atheliaceae</taxon>
        <taxon>Piloderma</taxon>
    </lineage>
</organism>
<dbReference type="InParanoid" id="A0A0C3G912"/>
<evidence type="ECO:0000313" key="1">
    <source>
        <dbReference type="EMBL" id="KIM88244.1"/>
    </source>
</evidence>
<dbReference type="AlphaFoldDB" id="A0A0C3G912"/>
<keyword evidence="2" id="KW-1185">Reference proteome</keyword>
<dbReference type="HOGENOM" id="CLU_2740909_0_0_1"/>
<proteinExistence type="predicted"/>
<accession>A0A0C3G912</accession>